<dbReference type="Proteomes" id="UP001595776">
    <property type="component" value="Unassembled WGS sequence"/>
</dbReference>
<accession>A0ABV8U9F0</accession>
<dbReference type="EMBL" id="JBHSCR010000005">
    <property type="protein sequence ID" value="MFC4347822.1"/>
    <property type="molecule type" value="Genomic_DNA"/>
</dbReference>
<protein>
    <submittedName>
        <fullName evidence="1">PAS domain-containing protein</fullName>
    </submittedName>
</protein>
<dbReference type="Pfam" id="PF07310">
    <property type="entry name" value="PAS_5"/>
    <property type="match status" value="1"/>
</dbReference>
<name>A0ABV8U9F0_9PROT</name>
<keyword evidence="2" id="KW-1185">Reference proteome</keyword>
<comment type="caution">
    <text evidence="1">The sequence shown here is derived from an EMBL/GenBank/DDBJ whole genome shotgun (WGS) entry which is preliminary data.</text>
</comment>
<dbReference type="RefSeq" id="WP_068152306.1">
    <property type="nucleotide sequence ID" value="NZ_JBHSCR010000005.1"/>
</dbReference>
<reference evidence="2" key="1">
    <citation type="journal article" date="2019" name="Int. J. Syst. Evol. Microbiol.">
        <title>The Global Catalogue of Microorganisms (GCM) 10K type strain sequencing project: providing services to taxonomists for standard genome sequencing and annotation.</title>
        <authorList>
            <consortium name="The Broad Institute Genomics Platform"/>
            <consortium name="The Broad Institute Genome Sequencing Center for Infectious Disease"/>
            <person name="Wu L."/>
            <person name="Ma J."/>
        </authorList>
    </citation>
    <scope>NUCLEOTIDE SEQUENCE [LARGE SCALE GENOMIC DNA]</scope>
    <source>
        <strain evidence="2">CGMCC 1.15304</strain>
    </source>
</reference>
<organism evidence="1 2">
    <name type="scientific">Kordiimonas lipolytica</name>
    <dbReference type="NCBI Taxonomy" id="1662421"/>
    <lineage>
        <taxon>Bacteria</taxon>
        <taxon>Pseudomonadati</taxon>
        <taxon>Pseudomonadota</taxon>
        <taxon>Alphaproteobacteria</taxon>
        <taxon>Kordiimonadales</taxon>
        <taxon>Kordiimonadaceae</taxon>
        <taxon>Kordiimonas</taxon>
    </lineage>
</organism>
<evidence type="ECO:0000313" key="1">
    <source>
        <dbReference type="EMBL" id="MFC4347822.1"/>
    </source>
</evidence>
<gene>
    <name evidence="1" type="ORF">ACFO5Q_08205</name>
</gene>
<dbReference type="InterPro" id="IPR009922">
    <property type="entry name" value="DUF1457"/>
</dbReference>
<proteinExistence type="predicted"/>
<evidence type="ECO:0000313" key="2">
    <source>
        <dbReference type="Proteomes" id="UP001595776"/>
    </source>
</evidence>
<sequence>MNILPESFLPFTERWLQLPREAHPLLPRRSDLSPMRFGKFLPQICVTEMIGKMNLPIRYAGSAFERAAGYPLNGVNYYDLLPDQFRKSVAAFHDYIVDTPCGAFVRDIISTNSGSRYLHETLHLPLADDAGKVRYVMAYGLGRKAIDDRGMRPLEDQSDDHIKDLRYLDLGAGAPAAYIENFIFHRNSTNKDAERLTLQDVAKWTS</sequence>